<evidence type="ECO:0000313" key="3">
    <source>
        <dbReference type="Proteomes" id="UP000532440"/>
    </source>
</evidence>
<accession>A0A7W8HII8</accession>
<organism evidence="2 3">
    <name type="scientific">Quisquiliibacterium transsilvanicum</name>
    <dbReference type="NCBI Taxonomy" id="1549638"/>
    <lineage>
        <taxon>Bacteria</taxon>
        <taxon>Pseudomonadati</taxon>
        <taxon>Pseudomonadota</taxon>
        <taxon>Betaproteobacteria</taxon>
        <taxon>Burkholderiales</taxon>
        <taxon>Burkholderiaceae</taxon>
        <taxon>Quisquiliibacterium</taxon>
    </lineage>
</organism>
<keyword evidence="3" id="KW-1185">Reference proteome</keyword>
<dbReference type="AlphaFoldDB" id="A0A7W8HII8"/>
<feature type="transmembrane region" description="Helical" evidence="1">
    <location>
        <begin position="41"/>
        <end position="62"/>
    </location>
</feature>
<proteinExistence type="predicted"/>
<name>A0A7W8HII8_9BURK</name>
<dbReference type="EMBL" id="JACHGB010000004">
    <property type="protein sequence ID" value="MBB5271898.1"/>
    <property type="molecule type" value="Genomic_DNA"/>
</dbReference>
<evidence type="ECO:0000313" key="2">
    <source>
        <dbReference type="EMBL" id="MBB5271898.1"/>
    </source>
</evidence>
<dbReference type="RefSeq" id="WP_183966797.1">
    <property type="nucleotide sequence ID" value="NZ_BAABEW010000023.1"/>
</dbReference>
<keyword evidence="1" id="KW-1133">Transmembrane helix</keyword>
<evidence type="ECO:0000256" key="1">
    <source>
        <dbReference type="SAM" id="Phobius"/>
    </source>
</evidence>
<reference evidence="2 3" key="1">
    <citation type="submission" date="2020-08" db="EMBL/GenBank/DDBJ databases">
        <title>Genomic Encyclopedia of Type Strains, Phase IV (KMG-IV): sequencing the most valuable type-strain genomes for metagenomic binning, comparative biology and taxonomic classification.</title>
        <authorList>
            <person name="Goeker M."/>
        </authorList>
    </citation>
    <scope>NUCLEOTIDE SEQUENCE [LARGE SCALE GENOMIC DNA]</scope>
    <source>
        <strain evidence="2 3">DSM 29781</strain>
    </source>
</reference>
<sequence>MFTSGIVVFLSAVLVLAKLPRRWLLRLLHYSLAVDLAVSAIVLALHFGTFSGVMAATFAGLLTSLATSAAKRAFGHIQGNLYFPGWLTLDVSGRA</sequence>
<comment type="caution">
    <text evidence="2">The sequence shown here is derived from an EMBL/GenBank/DDBJ whole genome shotgun (WGS) entry which is preliminary data.</text>
</comment>
<keyword evidence="1" id="KW-0812">Transmembrane</keyword>
<protein>
    <submittedName>
        <fullName evidence="2">NhaP-type Na+/H+ or K+/H+ antiporter</fullName>
    </submittedName>
</protein>
<gene>
    <name evidence="2" type="ORF">HNQ70_001912</name>
</gene>
<dbReference type="Proteomes" id="UP000532440">
    <property type="component" value="Unassembled WGS sequence"/>
</dbReference>
<keyword evidence="1" id="KW-0472">Membrane</keyword>